<dbReference type="STRING" id="4533.J3NF59"/>
<keyword evidence="5" id="KW-1185">Reference proteome</keyword>
<dbReference type="AlphaFoldDB" id="J3NF59"/>
<reference evidence="4" key="1">
    <citation type="journal article" date="2013" name="Nat. Commun.">
        <title>Whole-genome sequencing of Oryza brachyantha reveals mechanisms underlying Oryza genome evolution.</title>
        <authorList>
            <person name="Chen J."/>
            <person name="Huang Q."/>
            <person name="Gao D."/>
            <person name="Wang J."/>
            <person name="Lang Y."/>
            <person name="Liu T."/>
            <person name="Li B."/>
            <person name="Bai Z."/>
            <person name="Luis Goicoechea J."/>
            <person name="Liang C."/>
            <person name="Chen C."/>
            <person name="Zhang W."/>
            <person name="Sun S."/>
            <person name="Liao Y."/>
            <person name="Zhang X."/>
            <person name="Yang L."/>
            <person name="Song C."/>
            <person name="Wang M."/>
            <person name="Shi J."/>
            <person name="Liu G."/>
            <person name="Liu J."/>
            <person name="Zhou H."/>
            <person name="Zhou W."/>
            <person name="Yu Q."/>
            <person name="An N."/>
            <person name="Chen Y."/>
            <person name="Cai Q."/>
            <person name="Wang B."/>
            <person name="Liu B."/>
            <person name="Min J."/>
            <person name="Huang Y."/>
            <person name="Wu H."/>
            <person name="Li Z."/>
            <person name="Zhang Y."/>
            <person name="Yin Y."/>
            <person name="Song W."/>
            <person name="Jiang J."/>
            <person name="Jackson S.A."/>
            <person name="Wing R.A."/>
            <person name="Wang J."/>
            <person name="Chen M."/>
        </authorList>
    </citation>
    <scope>NUCLEOTIDE SEQUENCE [LARGE SCALE GENOMIC DNA]</scope>
    <source>
        <strain evidence="4">cv. IRGC 101232</strain>
    </source>
</reference>
<dbReference type="PANTHER" id="PTHR31355">
    <property type="entry name" value="MICROTUBULE-ASSOCIATED PROTEIN TORTIFOLIA1"/>
    <property type="match status" value="1"/>
</dbReference>
<dbReference type="Pfam" id="PF24714">
    <property type="entry name" value="TOR1L1_N"/>
    <property type="match status" value="1"/>
</dbReference>
<dbReference type="Proteomes" id="UP000006038">
    <property type="component" value="Chromosome 12"/>
</dbReference>
<reference evidence="4" key="2">
    <citation type="submission" date="2013-04" db="UniProtKB">
        <authorList>
            <consortium name="EnsemblPlants"/>
        </authorList>
    </citation>
    <scope>IDENTIFICATION</scope>
</reference>
<dbReference type="InterPro" id="IPR057600">
    <property type="entry name" value="TORTIFOLIA1/SINE1-2_N"/>
</dbReference>
<evidence type="ECO:0000256" key="1">
    <source>
        <dbReference type="SAM" id="MobiDB-lite"/>
    </source>
</evidence>
<proteinExistence type="predicted"/>
<dbReference type="eggNOG" id="ENOG502QQPA">
    <property type="taxonomic scope" value="Eukaryota"/>
</dbReference>
<dbReference type="GO" id="GO:0008017">
    <property type="term" value="F:microtubule binding"/>
    <property type="evidence" value="ECO:0007669"/>
    <property type="project" value="InterPro"/>
</dbReference>
<feature type="compositionally biased region" description="Basic and acidic residues" evidence="1">
    <location>
        <begin position="332"/>
        <end position="342"/>
    </location>
</feature>
<keyword evidence="2" id="KW-1133">Transmembrane helix</keyword>
<name>J3NF59_ORYBR</name>
<dbReference type="SUPFAM" id="SSF48371">
    <property type="entry name" value="ARM repeat"/>
    <property type="match status" value="1"/>
</dbReference>
<organism evidence="4">
    <name type="scientific">Oryza brachyantha</name>
    <name type="common">malo sina</name>
    <dbReference type="NCBI Taxonomy" id="4533"/>
    <lineage>
        <taxon>Eukaryota</taxon>
        <taxon>Viridiplantae</taxon>
        <taxon>Streptophyta</taxon>
        <taxon>Embryophyta</taxon>
        <taxon>Tracheophyta</taxon>
        <taxon>Spermatophyta</taxon>
        <taxon>Magnoliopsida</taxon>
        <taxon>Liliopsida</taxon>
        <taxon>Poales</taxon>
        <taxon>Poaceae</taxon>
        <taxon>BOP clade</taxon>
        <taxon>Oryzoideae</taxon>
        <taxon>Oryzeae</taxon>
        <taxon>Oryzinae</taxon>
        <taxon>Oryza</taxon>
    </lineage>
</organism>
<evidence type="ECO:0000313" key="5">
    <source>
        <dbReference type="Proteomes" id="UP000006038"/>
    </source>
</evidence>
<dbReference type="Gramene" id="OB12G26170.1">
    <property type="protein sequence ID" value="OB12G26170.1"/>
    <property type="gene ID" value="OB12G26170"/>
</dbReference>
<evidence type="ECO:0000313" key="4">
    <source>
        <dbReference type="EnsemblPlants" id="OB12G26170.1"/>
    </source>
</evidence>
<feature type="region of interest" description="Disordered" evidence="1">
    <location>
        <begin position="309"/>
        <end position="342"/>
    </location>
</feature>
<accession>J3NF59</accession>
<dbReference type="HOGENOM" id="CLU_032199_0_0_1"/>
<keyword evidence="2" id="KW-0812">Transmembrane</keyword>
<feature type="transmembrane region" description="Helical" evidence="2">
    <location>
        <begin position="584"/>
        <end position="603"/>
    </location>
</feature>
<dbReference type="InterPro" id="IPR033337">
    <property type="entry name" value="TORTIFOLIA1/SINE1-2"/>
</dbReference>
<dbReference type="GO" id="GO:0005874">
    <property type="term" value="C:microtubule"/>
    <property type="evidence" value="ECO:0007669"/>
    <property type="project" value="InterPro"/>
</dbReference>
<evidence type="ECO:0000256" key="2">
    <source>
        <dbReference type="SAM" id="Phobius"/>
    </source>
</evidence>
<evidence type="ECO:0000259" key="3">
    <source>
        <dbReference type="Pfam" id="PF24714"/>
    </source>
</evidence>
<sequence length="615" mass="68226">MADDMIDDEWDIVYEMISSVDGTGLEMGSLMMDPLSSKAAFNGLRLFVKDLDSNTLPPFLARVCDPVKPCSYSDDEMLCIFETAAQAHGRKIVLHVGLIVSTLIRIISSSVAVSLQNASGCSKAVCTLSRYVVDPLATEEEKTGIFGSICRPLSDCLMSTEESISFGSALCVAALVESTNWRFASNELVNDVCLKVSGALQEVHGQTVAHLNLVVALSKQNPLTLEPYGRSLIRSGLHILDESAKASSPQMIVSSIQMIHSIMKSCIISSEINSIIHAMEQFQDDSVTDVSIAAFQACETARLLDRQESGHGNNLSQLGNYSVRHTRKGPHSHPDMDIRDDSSCDSHSCEVRSVHLSTDYDSRHSMGQCVDVSGSRSARRRLWSNKSDKSHGISNYDFFQTVKPDNHDVSGLMAHSNSVDPLKPGRRFSDVPTRVVDQCYVCSTAHATSHCSQISKVQVLSGDIRMKSTPRKQLHSCTFCRDSERDGRPVPESPAIQHCSGPCLNILQFKKNSEFEERREDVDPFQQEYQYYMQNTDVLIEDLKLPADNDESFDAAAKSPCQECQDVNEKKTGGKKRNESHSRYPVFVFVCVVAIVALLFCWWKEDYTELYVIPT</sequence>
<feature type="compositionally biased region" description="Polar residues" evidence="1">
    <location>
        <begin position="310"/>
        <end position="320"/>
    </location>
</feature>
<dbReference type="PANTHER" id="PTHR31355:SF18">
    <property type="entry name" value="EXPRESSED PROTEIN"/>
    <property type="match status" value="1"/>
</dbReference>
<dbReference type="InterPro" id="IPR016024">
    <property type="entry name" value="ARM-type_fold"/>
</dbReference>
<dbReference type="EnsemblPlants" id="OB12G26170.1">
    <property type="protein sequence ID" value="OB12G26170.1"/>
    <property type="gene ID" value="OB12G26170"/>
</dbReference>
<feature type="domain" description="TORTIFOLIA1/SINE1-2 N-terminal" evidence="3">
    <location>
        <begin position="38"/>
        <end position="217"/>
    </location>
</feature>
<protein>
    <recommendedName>
        <fullName evidence="3">TORTIFOLIA1/SINE1-2 N-terminal domain-containing protein</fullName>
    </recommendedName>
</protein>
<dbReference type="OMA" id="LLAWWKQ"/>
<keyword evidence="2" id="KW-0472">Membrane</keyword>